<evidence type="ECO:0000313" key="4">
    <source>
        <dbReference type="Proteomes" id="UP001595947"/>
    </source>
</evidence>
<keyword evidence="4" id="KW-1185">Reference proteome</keyword>
<dbReference type="Proteomes" id="UP001595947">
    <property type="component" value="Unassembled WGS sequence"/>
</dbReference>
<keyword evidence="2" id="KW-0732">Signal</keyword>
<sequence length="103" mass="10258">MRRPVTSLLVLTAAAAVLSGCVYSSEPAPGSPTDPNVYTTEGFPPPGPAPVPGQITPGPVAPPAPPDEPRPVTGPEGNRPTPSPETSEPEPRPTGAPAPPPGS</sequence>
<reference evidence="4" key="1">
    <citation type="journal article" date="2019" name="Int. J. Syst. Evol. Microbiol.">
        <title>The Global Catalogue of Microorganisms (GCM) 10K type strain sequencing project: providing services to taxonomists for standard genome sequencing and annotation.</title>
        <authorList>
            <consortium name="The Broad Institute Genomics Platform"/>
            <consortium name="The Broad Institute Genome Sequencing Center for Infectious Disease"/>
            <person name="Wu L."/>
            <person name="Ma J."/>
        </authorList>
    </citation>
    <scope>NUCLEOTIDE SEQUENCE [LARGE SCALE GENOMIC DNA]</scope>
    <source>
        <strain evidence="4">CGMCC 4.7093</strain>
    </source>
</reference>
<name>A0ABV9YQQ4_9PSEU</name>
<organism evidence="3 4">
    <name type="scientific">Actinomycetospora atypica</name>
    <dbReference type="NCBI Taxonomy" id="1290095"/>
    <lineage>
        <taxon>Bacteria</taxon>
        <taxon>Bacillati</taxon>
        <taxon>Actinomycetota</taxon>
        <taxon>Actinomycetes</taxon>
        <taxon>Pseudonocardiales</taxon>
        <taxon>Pseudonocardiaceae</taxon>
        <taxon>Actinomycetospora</taxon>
    </lineage>
</organism>
<dbReference type="PROSITE" id="PS51257">
    <property type="entry name" value="PROKAR_LIPOPROTEIN"/>
    <property type="match status" value="1"/>
</dbReference>
<feature type="compositionally biased region" description="Pro residues" evidence="1">
    <location>
        <begin position="92"/>
        <end position="103"/>
    </location>
</feature>
<dbReference type="EMBL" id="JBHSIV010000018">
    <property type="protein sequence ID" value="MFC5063987.1"/>
    <property type="molecule type" value="Genomic_DNA"/>
</dbReference>
<dbReference type="RefSeq" id="WP_378037329.1">
    <property type="nucleotide sequence ID" value="NZ_JBHSIV010000018.1"/>
</dbReference>
<protein>
    <submittedName>
        <fullName evidence="3">Uncharacterized protein</fullName>
    </submittedName>
</protein>
<feature type="signal peptide" evidence="2">
    <location>
        <begin position="1"/>
        <end position="24"/>
    </location>
</feature>
<feature type="chain" id="PRO_5045102598" evidence="2">
    <location>
        <begin position="25"/>
        <end position="103"/>
    </location>
</feature>
<comment type="caution">
    <text evidence="3">The sequence shown here is derived from an EMBL/GenBank/DDBJ whole genome shotgun (WGS) entry which is preliminary data.</text>
</comment>
<gene>
    <name evidence="3" type="ORF">ACFPBZ_17335</name>
</gene>
<proteinExistence type="predicted"/>
<evidence type="ECO:0000256" key="1">
    <source>
        <dbReference type="SAM" id="MobiDB-lite"/>
    </source>
</evidence>
<evidence type="ECO:0000313" key="3">
    <source>
        <dbReference type="EMBL" id="MFC5063987.1"/>
    </source>
</evidence>
<evidence type="ECO:0000256" key="2">
    <source>
        <dbReference type="SAM" id="SignalP"/>
    </source>
</evidence>
<feature type="region of interest" description="Disordered" evidence="1">
    <location>
        <begin position="22"/>
        <end position="103"/>
    </location>
</feature>
<accession>A0ABV9YQQ4</accession>